<dbReference type="Gene3D" id="3.30.1490.270">
    <property type="match status" value="1"/>
</dbReference>
<comment type="caution">
    <text evidence="3">The sequence shown here is derived from an EMBL/GenBank/DDBJ whole genome shotgun (WGS) entry which is preliminary data.</text>
</comment>
<dbReference type="SUPFAM" id="SSF56059">
    <property type="entry name" value="Glutathione synthetase ATP-binding domain-like"/>
    <property type="match status" value="1"/>
</dbReference>
<protein>
    <submittedName>
        <fullName evidence="3">Uncharacterized protein</fullName>
    </submittedName>
</protein>
<dbReference type="EMBL" id="DQAY01000078">
    <property type="protein sequence ID" value="HCO24056.1"/>
    <property type="molecule type" value="Genomic_DNA"/>
</dbReference>
<dbReference type="Proteomes" id="UP000263642">
    <property type="component" value="Unassembled WGS sequence"/>
</dbReference>
<accession>A0A3D3R654</accession>
<dbReference type="Gene3D" id="3.40.50.11290">
    <property type="match status" value="1"/>
</dbReference>
<proteinExistence type="predicted"/>
<feature type="domain" description="Circularly permuted ATP-grasp type 2" evidence="2">
    <location>
        <begin position="100"/>
        <end position="475"/>
    </location>
</feature>
<name>A0A3D3R654_9PLAN</name>
<evidence type="ECO:0000259" key="1">
    <source>
        <dbReference type="Pfam" id="PF04168"/>
    </source>
</evidence>
<dbReference type="InterPro" id="IPR025841">
    <property type="entry name" value="CP_ATPgrasp_2"/>
</dbReference>
<dbReference type="InterPro" id="IPR007296">
    <property type="entry name" value="DUF403"/>
</dbReference>
<dbReference type="PANTHER" id="PTHR34595">
    <property type="entry name" value="BLR5612 PROTEIN"/>
    <property type="match status" value="1"/>
</dbReference>
<organism evidence="3 4">
    <name type="scientific">Gimesia maris</name>
    <dbReference type="NCBI Taxonomy" id="122"/>
    <lineage>
        <taxon>Bacteria</taxon>
        <taxon>Pseudomonadati</taxon>
        <taxon>Planctomycetota</taxon>
        <taxon>Planctomycetia</taxon>
        <taxon>Planctomycetales</taxon>
        <taxon>Planctomycetaceae</taxon>
        <taxon>Gimesia</taxon>
    </lineage>
</organism>
<dbReference type="Pfam" id="PF04168">
    <property type="entry name" value="Alpha-E"/>
    <property type="match status" value="1"/>
</dbReference>
<evidence type="ECO:0000313" key="3">
    <source>
        <dbReference type="EMBL" id="HCO24056.1"/>
    </source>
</evidence>
<sequence>MIHRITLGLPSTVSTPPLSVNNIFEGYTPPGGAYDEFLLDTGQPRQHAKNFLDTVVKIGREEFEHRWQQAQRTVQANDFAYSGVVTPKDQPRPWELDAIPFLISSAEWKTISTALRQRAQLLNLVLKDLYGKQTLLKNGVLPAELVYSHPGFLRSYHREQLRNDCFLHFYAADLARSPNGEWWVLADRTEAASGIGFALENRILTSRMFPELFHQCNVERLAPFFIAAQETLRKLAPQSLENPRVVLLSHGPTSPNYFEDAYLARYLGYTLVEGGDLAVRKNQVMLKTLGGLIPVDVIFRRQNSRDCDPLEMKSSNSRLGISGLTQSARSGQVGIANALGSGLIESVAFMAFMPRLSKALLGSELLMPGVASWWCGDQEQLGYVLKNLEKLTIYPAFRIRGKDNPSVESLNQMTPKKLTELIKSNPSGFAAQEKVIRSSVPVWRGQIQPAHLSLRAYAVSSGESYMVMQGALARTSPNLDPLEVSIRKGEGSKDAWILSDQPVEHITLLNEQGRTISLKRSGSELPSRAADNIFWLGRQLERAEALARLLRSAVNRLSGETRSTSDLEVPVLLRCLADQGQIEPGYAIDKMRNQLPPIEHVLPTAVFDKTQSSSLRAIVDELFRLGSIVRDRISLDTWRIIRRIDKGFQPPRYGTTNLSDVLTITDDLITELAAFSGIVMESMTRTQAFRFLELGRRVERSLQIISLVKNSFVPMPEVPSPIFETVLEVADSLMTYRSRYLSNLQLGAVLDLVLTDETKPRSLVFQFMQLAKHVERLPRNRELPGYTSEQRLVMTLLHSVRMLDIQETADTHCLGDYEPLEKLIETWDYQLPKLSEAISHRYLVHAVPSHQLSDIIPQ</sequence>
<feature type="domain" description="DUF403" evidence="1">
    <location>
        <begin position="525"/>
        <end position="843"/>
    </location>
</feature>
<reference evidence="3 4" key="1">
    <citation type="journal article" date="2018" name="Nat. Biotechnol.">
        <title>A standardized bacterial taxonomy based on genome phylogeny substantially revises the tree of life.</title>
        <authorList>
            <person name="Parks D.H."/>
            <person name="Chuvochina M."/>
            <person name="Waite D.W."/>
            <person name="Rinke C."/>
            <person name="Skarshewski A."/>
            <person name="Chaumeil P.A."/>
            <person name="Hugenholtz P."/>
        </authorList>
    </citation>
    <scope>NUCLEOTIDE SEQUENCE [LARGE SCALE GENOMIC DNA]</scope>
    <source>
        <strain evidence="3">UBA9375</strain>
    </source>
</reference>
<gene>
    <name evidence="3" type="ORF">DIT97_13790</name>
</gene>
<evidence type="ECO:0000259" key="2">
    <source>
        <dbReference type="Pfam" id="PF14403"/>
    </source>
</evidence>
<dbReference type="Pfam" id="PF14403">
    <property type="entry name" value="CP_ATPgrasp_2"/>
    <property type="match status" value="1"/>
</dbReference>
<dbReference type="PANTHER" id="PTHR34595:SF2">
    <property type="entry name" value="BLR2978 PROTEIN"/>
    <property type="match status" value="1"/>
</dbReference>
<evidence type="ECO:0000313" key="4">
    <source>
        <dbReference type="Proteomes" id="UP000263642"/>
    </source>
</evidence>
<dbReference type="InterPro" id="IPR051680">
    <property type="entry name" value="ATP-dep_Glu-Cys_Ligase-2"/>
</dbReference>
<dbReference type="AlphaFoldDB" id="A0A3D3R654"/>